<dbReference type="AlphaFoldDB" id="A0A151JYI4"/>
<gene>
    <name evidence="9" type="ORF">ALC56_05542</name>
</gene>
<feature type="domain" description="Peptidase M16 C-terminal" evidence="8">
    <location>
        <begin position="127"/>
        <end position="212"/>
    </location>
</feature>
<reference evidence="9 10" key="1">
    <citation type="submission" date="2016-03" db="EMBL/GenBank/DDBJ databases">
        <title>Trachymyrmex septentrionalis WGS genome.</title>
        <authorList>
            <person name="Nygaard S."/>
            <person name="Hu H."/>
            <person name="Boomsma J."/>
            <person name="Zhang G."/>
        </authorList>
    </citation>
    <scope>NUCLEOTIDE SEQUENCE [LARGE SCALE GENOMIC DNA]</scope>
    <source>
        <strain evidence="9">Tsep2-gDNA-1</strain>
        <tissue evidence="9">Whole body</tissue>
    </source>
</reference>
<evidence type="ECO:0000256" key="3">
    <source>
        <dbReference type="ARBA" id="ARBA00022723"/>
    </source>
</evidence>
<dbReference type="Proteomes" id="UP000078541">
    <property type="component" value="Unassembled WGS sequence"/>
</dbReference>
<evidence type="ECO:0000256" key="4">
    <source>
        <dbReference type="ARBA" id="ARBA00022801"/>
    </source>
</evidence>
<keyword evidence="4" id="KW-0378">Hydrolase</keyword>
<name>A0A151JYI4_9HYME</name>
<dbReference type="SUPFAM" id="SSF63411">
    <property type="entry name" value="LuxS/MPP-like metallohydrolase"/>
    <property type="match status" value="1"/>
</dbReference>
<dbReference type="InterPro" id="IPR007863">
    <property type="entry name" value="Peptidase_M16_C"/>
</dbReference>
<dbReference type="Pfam" id="PF05193">
    <property type="entry name" value="Peptidase_M16_C"/>
    <property type="match status" value="1"/>
</dbReference>
<feature type="non-terminal residue" evidence="9">
    <location>
        <position position="1"/>
    </location>
</feature>
<sequence>HMLFLGTKKYPQQNDLKKFLSQNGGTTHALTYLDHTTYYFDVSTEKLEGALDRFAQFFLVPLFTENLTELELNAINLEYKQKVTTYATRLDQLERSSASSDHPFSKFDIGNRETLDTIPKQKGINVRNKLIEFHEKYYSANIMSLSVLGKESLDELENMVVDLFCEVRNNEIPIWPEHPFKDEHFRTMWYIVPIVDIRYLKILFPLPDMRQYNGFSVI</sequence>
<dbReference type="EMBL" id="KQ981538">
    <property type="protein sequence ID" value="KYN40060.1"/>
    <property type="molecule type" value="Genomic_DNA"/>
</dbReference>
<dbReference type="PANTHER" id="PTHR43690">
    <property type="entry name" value="NARDILYSIN"/>
    <property type="match status" value="1"/>
</dbReference>
<dbReference type="GO" id="GO:0043171">
    <property type="term" value="P:peptide catabolic process"/>
    <property type="evidence" value="ECO:0007669"/>
    <property type="project" value="TreeGrafter"/>
</dbReference>
<dbReference type="PANTHER" id="PTHR43690:SF18">
    <property type="entry name" value="INSULIN-DEGRADING ENZYME-RELATED"/>
    <property type="match status" value="1"/>
</dbReference>
<keyword evidence="10" id="KW-1185">Reference proteome</keyword>
<keyword evidence="5" id="KW-0862">Zinc</keyword>
<dbReference type="Gene3D" id="3.30.830.10">
    <property type="entry name" value="Metalloenzyme, LuxS/M16 peptidase-like"/>
    <property type="match status" value="2"/>
</dbReference>
<dbReference type="GO" id="GO:0005829">
    <property type="term" value="C:cytosol"/>
    <property type="evidence" value="ECO:0007669"/>
    <property type="project" value="TreeGrafter"/>
</dbReference>
<dbReference type="InterPro" id="IPR011249">
    <property type="entry name" value="Metalloenz_LuxS/M16"/>
</dbReference>
<organism evidence="9 10">
    <name type="scientific">Trachymyrmex septentrionalis</name>
    <dbReference type="NCBI Taxonomy" id="34720"/>
    <lineage>
        <taxon>Eukaryota</taxon>
        <taxon>Metazoa</taxon>
        <taxon>Ecdysozoa</taxon>
        <taxon>Arthropoda</taxon>
        <taxon>Hexapoda</taxon>
        <taxon>Insecta</taxon>
        <taxon>Pterygota</taxon>
        <taxon>Neoptera</taxon>
        <taxon>Endopterygota</taxon>
        <taxon>Hymenoptera</taxon>
        <taxon>Apocrita</taxon>
        <taxon>Aculeata</taxon>
        <taxon>Formicoidea</taxon>
        <taxon>Formicidae</taxon>
        <taxon>Myrmicinae</taxon>
        <taxon>Trachymyrmex</taxon>
    </lineage>
</organism>
<evidence type="ECO:0000259" key="8">
    <source>
        <dbReference type="Pfam" id="PF05193"/>
    </source>
</evidence>
<dbReference type="GO" id="GO:0046872">
    <property type="term" value="F:metal ion binding"/>
    <property type="evidence" value="ECO:0007669"/>
    <property type="project" value="UniProtKB-KW"/>
</dbReference>
<dbReference type="GO" id="GO:0005739">
    <property type="term" value="C:mitochondrion"/>
    <property type="evidence" value="ECO:0007669"/>
    <property type="project" value="TreeGrafter"/>
</dbReference>
<evidence type="ECO:0000256" key="2">
    <source>
        <dbReference type="ARBA" id="ARBA00022670"/>
    </source>
</evidence>
<keyword evidence="3" id="KW-0479">Metal-binding</keyword>
<dbReference type="InterPro" id="IPR011765">
    <property type="entry name" value="Pept_M16_N"/>
</dbReference>
<dbReference type="STRING" id="34720.A0A151JYI4"/>
<comment type="similarity">
    <text evidence="1">Belongs to the peptidase M16 family.</text>
</comment>
<dbReference type="GO" id="GO:0004222">
    <property type="term" value="F:metalloendopeptidase activity"/>
    <property type="evidence" value="ECO:0007669"/>
    <property type="project" value="TreeGrafter"/>
</dbReference>
<accession>A0A151JYI4</accession>
<feature type="domain" description="Peptidase M16 N-terminal" evidence="7">
    <location>
        <begin position="1"/>
        <end position="95"/>
    </location>
</feature>
<proteinExistence type="inferred from homology"/>
<evidence type="ECO:0000313" key="10">
    <source>
        <dbReference type="Proteomes" id="UP000078541"/>
    </source>
</evidence>
<evidence type="ECO:0000256" key="6">
    <source>
        <dbReference type="ARBA" id="ARBA00023049"/>
    </source>
</evidence>
<protein>
    <submittedName>
        <fullName evidence="9">Insulin-degrading enzyme</fullName>
    </submittedName>
</protein>
<evidence type="ECO:0000259" key="7">
    <source>
        <dbReference type="Pfam" id="PF00675"/>
    </source>
</evidence>
<dbReference type="InterPro" id="IPR050626">
    <property type="entry name" value="Peptidase_M16"/>
</dbReference>
<evidence type="ECO:0000256" key="1">
    <source>
        <dbReference type="ARBA" id="ARBA00007261"/>
    </source>
</evidence>
<keyword evidence="6" id="KW-0482">Metalloprotease</keyword>
<keyword evidence="2" id="KW-0645">Protease</keyword>
<dbReference type="Pfam" id="PF00675">
    <property type="entry name" value="Peptidase_M16"/>
    <property type="match status" value="1"/>
</dbReference>
<evidence type="ECO:0000313" key="9">
    <source>
        <dbReference type="EMBL" id="KYN40060.1"/>
    </source>
</evidence>
<evidence type="ECO:0000256" key="5">
    <source>
        <dbReference type="ARBA" id="ARBA00022833"/>
    </source>
</evidence>
<dbReference type="GO" id="GO:0051603">
    <property type="term" value="P:proteolysis involved in protein catabolic process"/>
    <property type="evidence" value="ECO:0007669"/>
    <property type="project" value="TreeGrafter"/>
</dbReference>